<evidence type="ECO:0008006" key="4">
    <source>
        <dbReference type="Google" id="ProtNLM"/>
    </source>
</evidence>
<protein>
    <recommendedName>
        <fullName evidence="4">Zygote-specific protein</fullName>
    </recommendedName>
</protein>
<accession>W6Y6B3</accession>
<dbReference type="PANTHER" id="PTHR37475:SF1">
    <property type="entry name" value="ZYGOTE-SPECIFIC PROTEIN"/>
    <property type="match status" value="1"/>
</dbReference>
<dbReference type="AlphaFoldDB" id="W6Y6B3"/>
<dbReference type="EMBL" id="KI964612">
    <property type="protein sequence ID" value="EUC33378.1"/>
    <property type="molecule type" value="Genomic_DNA"/>
</dbReference>
<gene>
    <name evidence="2" type="ORF">COCCADRAFT_96294</name>
</gene>
<dbReference type="Proteomes" id="UP000053841">
    <property type="component" value="Unassembled WGS sequence"/>
</dbReference>
<evidence type="ECO:0000313" key="2">
    <source>
        <dbReference type="EMBL" id="EUC33378.1"/>
    </source>
</evidence>
<evidence type="ECO:0000313" key="3">
    <source>
        <dbReference type="Proteomes" id="UP000053841"/>
    </source>
</evidence>
<evidence type="ECO:0000256" key="1">
    <source>
        <dbReference type="SAM" id="SignalP"/>
    </source>
</evidence>
<name>W6Y6B3_COCC2</name>
<dbReference type="KEGG" id="bze:COCCADRAFT_96294"/>
<feature type="chain" id="PRO_5004888764" description="Zygote-specific protein" evidence="1">
    <location>
        <begin position="24"/>
        <end position="81"/>
    </location>
</feature>
<reference evidence="2 3" key="1">
    <citation type="journal article" date="2013" name="PLoS Genet.">
        <title>Comparative genome structure, secondary metabolite, and effector coding capacity across Cochliobolus pathogens.</title>
        <authorList>
            <person name="Condon B.J."/>
            <person name="Leng Y."/>
            <person name="Wu D."/>
            <person name="Bushley K.E."/>
            <person name="Ohm R.A."/>
            <person name="Otillar R."/>
            <person name="Martin J."/>
            <person name="Schackwitz W."/>
            <person name="Grimwood J."/>
            <person name="MohdZainudin N."/>
            <person name="Xue C."/>
            <person name="Wang R."/>
            <person name="Manning V.A."/>
            <person name="Dhillon B."/>
            <person name="Tu Z.J."/>
            <person name="Steffenson B.J."/>
            <person name="Salamov A."/>
            <person name="Sun H."/>
            <person name="Lowry S."/>
            <person name="LaButti K."/>
            <person name="Han J."/>
            <person name="Copeland A."/>
            <person name="Lindquist E."/>
            <person name="Barry K."/>
            <person name="Schmutz J."/>
            <person name="Baker S.E."/>
            <person name="Ciuffetti L.M."/>
            <person name="Grigoriev I.V."/>
            <person name="Zhong S."/>
            <person name="Turgeon B.G."/>
        </authorList>
    </citation>
    <scope>NUCLEOTIDE SEQUENCE [LARGE SCALE GENOMIC DNA]</scope>
    <source>
        <strain evidence="2 3">26-R-13</strain>
    </source>
</reference>
<dbReference type="OrthoDB" id="10063670at2759"/>
<dbReference type="RefSeq" id="XP_007712361.1">
    <property type="nucleotide sequence ID" value="XM_007714171.1"/>
</dbReference>
<dbReference type="GeneID" id="19154123"/>
<feature type="signal peptide" evidence="1">
    <location>
        <begin position="1"/>
        <end position="23"/>
    </location>
</feature>
<sequence length="81" mass="8316">MKPFSLIKATTVVLSLTVRQASAGRIEYAVCQAGCASLVMACYTAAGFVWGTVGRDTASQAILFCNAAFGKCSAACAEATL</sequence>
<keyword evidence="3" id="KW-1185">Reference proteome</keyword>
<keyword evidence="1" id="KW-0732">Signal</keyword>
<dbReference type="PANTHER" id="PTHR37475">
    <property type="entry name" value="ZYGOTE-SPECIFIC CLASS V COPY B GENE PROTEIN"/>
    <property type="match status" value="1"/>
</dbReference>
<proteinExistence type="predicted"/>
<organism evidence="2 3">
    <name type="scientific">Cochliobolus carbonum (strain 26-R-13)</name>
    <name type="common">Maize leaf spot fungus</name>
    <name type="synonym">Bipolaris zeicola</name>
    <dbReference type="NCBI Taxonomy" id="930089"/>
    <lineage>
        <taxon>Eukaryota</taxon>
        <taxon>Fungi</taxon>
        <taxon>Dikarya</taxon>
        <taxon>Ascomycota</taxon>
        <taxon>Pezizomycotina</taxon>
        <taxon>Dothideomycetes</taxon>
        <taxon>Pleosporomycetidae</taxon>
        <taxon>Pleosporales</taxon>
        <taxon>Pleosporineae</taxon>
        <taxon>Pleosporaceae</taxon>
        <taxon>Bipolaris</taxon>
    </lineage>
</organism>
<dbReference type="HOGENOM" id="CLU_166294_1_0_1"/>